<dbReference type="GeneID" id="120017337"/>
<reference evidence="5" key="1">
    <citation type="submission" date="2020-11" db="EMBL/GenBank/DDBJ databases">
        <title>Gallus gallus (Chicken) genome, bGalGal1, GRCg7b, maternal haplotype autosomes + Z &amp; W.</title>
        <authorList>
            <person name="Warren W."/>
            <person name="Formenti G."/>
            <person name="Fedrigo O."/>
            <person name="Haase B."/>
            <person name="Mountcastle J."/>
            <person name="Balacco J."/>
            <person name="Tracey A."/>
            <person name="Schneider V."/>
            <person name="Okimoto R."/>
            <person name="Cheng H."/>
            <person name="Hawken R."/>
            <person name="Howe K."/>
            <person name="Jarvis E.D."/>
        </authorList>
    </citation>
    <scope>NUCLEOTIDE SEQUENCE [LARGE SCALE GENOMIC DNA]</scope>
    <source>
        <strain evidence="5">Broiler</strain>
    </source>
</reference>
<sequence>MAGRQSKGTAVAWRQLSLQPRAAPPGSRCVASRGCPGSAEHTHVCGCSPGSELRILLVGKTGNGKSATGNTILGRNAFLSELSPHAVTRYFSVVEGNFAGRSIVVVDTPGLFDTREANLKTAEKIKSGLRALSSGVHAIILVMQLSRITKEEQEVAEWLTKIFHTKADKYTILLFTRAEQLEHPEKLNDFIEGSTHLKGLAAKCGNRYIAFSNTATGKVRDGQVAKLINMIDAMVEENRGAPCYTAKMLEEDKRRFREKFCTIL</sequence>
<dbReference type="SUPFAM" id="SSF52540">
    <property type="entry name" value="P-loop containing nucleoside triphosphate hydrolases"/>
    <property type="match status" value="1"/>
</dbReference>
<dbReference type="AlphaFoldDB" id="A0A8V1AB57"/>
<evidence type="ECO:0000313" key="6">
    <source>
        <dbReference type="Proteomes" id="UP000000539"/>
    </source>
</evidence>
<dbReference type="Pfam" id="PF04548">
    <property type="entry name" value="AIG1"/>
    <property type="match status" value="1"/>
</dbReference>
<gene>
    <name evidence="5" type="primary">LOC120017337</name>
</gene>
<dbReference type="GeneTree" id="ENSGT00940000159509"/>
<evidence type="ECO:0000256" key="1">
    <source>
        <dbReference type="ARBA" id="ARBA00008535"/>
    </source>
</evidence>
<dbReference type="PANTHER" id="PTHR10903:SF170">
    <property type="entry name" value="GTPASE IMAP FAMILY MEMBER 7"/>
    <property type="match status" value="1"/>
</dbReference>
<feature type="domain" description="AIG1-type G" evidence="4">
    <location>
        <begin position="50"/>
        <end position="253"/>
    </location>
</feature>
<keyword evidence="6" id="KW-1185">Reference proteome</keyword>
<dbReference type="InterPro" id="IPR006703">
    <property type="entry name" value="G_AIG1"/>
</dbReference>
<evidence type="ECO:0000256" key="2">
    <source>
        <dbReference type="ARBA" id="ARBA00022741"/>
    </source>
</evidence>
<evidence type="ECO:0000313" key="5">
    <source>
        <dbReference type="Ensembl" id="ENSGALP00010040474.1"/>
    </source>
</evidence>
<dbReference type="Gene3D" id="3.40.50.300">
    <property type="entry name" value="P-loop containing nucleotide triphosphate hydrolases"/>
    <property type="match status" value="1"/>
</dbReference>
<dbReference type="OMA" id="LANCHES"/>
<dbReference type="FunFam" id="3.40.50.300:FF:000366">
    <property type="entry name" value="GTPase, IMAP family member 2"/>
    <property type="match status" value="1"/>
</dbReference>
<comment type="similarity">
    <text evidence="1">Belongs to the TRAFAC class TrmE-Era-EngA-EngB-Septin-like GTPase superfamily. AIG1/Toc34/Toc159-like paraseptin GTPase family. IAN subfamily.</text>
</comment>
<evidence type="ECO:0000259" key="4">
    <source>
        <dbReference type="PROSITE" id="PS51720"/>
    </source>
</evidence>
<proteinExistence type="inferred from homology"/>
<evidence type="ECO:0000256" key="3">
    <source>
        <dbReference type="ARBA" id="ARBA00023134"/>
    </source>
</evidence>
<dbReference type="PROSITE" id="PS51720">
    <property type="entry name" value="G_AIG1"/>
    <property type="match status" value="1"/>
</dbReference>
<name>A0A8V1AB57_CHICK</name>
<organism evidence="5 6">
    <name type="scientific">Gallus gallus</name>
    <name type="common">Chicken</name>
    <dbReference type="NCBI Taxonomy" id="9031"/>
    <lineage>
        <taxon>Eukaryota</taxon>
        <taxon>Metazoa</taxon>
        <taxon>Chordata</taxon>
        <taxon>Craniata</taxon>
        <taxon>Vertebrata</taxon>
        <taxon>Euteleostomi</taxon>
        <taxon>Archelosauria</taxon>
        <taxon>Archosauria</taxon>
        <taxon>Dinosauria</taxon>
        <taxon>Saurischia</taxon>
        <taxon>Theropoda</taxon>
        <taxon>Coelurosauria</taxon>
        <taxon>Aves</taxon>
        <taxon>Neognathae</taxon>
        <taxon>Galloanserae</taxon>
        <taxon>Galliformes</taxon>
        <taxon>Phasianidae</taxon>
        <taxon>Phasianinae</taxon>
        <taxon>Gallus</taxon>
    </lineage>
</organism>
<dbReference type="SMR" id="A0A8V1AB57"/>
<dbReference type="CDD" id="cd01852">
    <property type="entry name" value="AIG1"/>
    <property type="match status" value="1"/>
</dbReference>
<dbReference type="Ensembl" id="ENSGALT00010066208.1">
    <property type="protein sequence ID" value="ENSGALP00010040474.1"/>
    <property type="gene ID" value="ENSGALG00010027312.1"/>
</dbReference>
<keyword evidence="2" id="KW-0547">Nucleotide-binding</keyword>
<reference evidence="5" key="3">
    <citation type="submission" date="2025-09" db="UniProtKB">
        <authorList>
            <consortium name="Ensembl"/>
        </authorList>
    </citation>
    <scope>IDENTIFICATION</scope>
    <source>
        <strain evidence="5">broiler</strain>
    </source>
</reference>
<dbReference type="Proteomes" id="UP000000539">
    <property type="component" value="Chromosome 2"/>
</dbReference>
<dbReference type="RefSeq" id="NP_001376623.2">
    <property type="nucleotide sequence ID" value="NM_001389694.2"/>
</dbReference>
<dbReference type="InterPro" id="IPR027417">
    <property type="entry name" value="P-loop_NTPase"/>
</dbReference>
<keyword evidence="3" id="KW-0342">GTP-binding</keyword>
<dbReference type="GO" id="GO:0003924">
    <property type="term" value="F:GTPase activity"/>
    <property type="evidence" value="ECO:0000318"/>
    <property type="project" value="GO_Central"/>
</dbReference>
<dbReference type="PANTHER" id="PTHR10903">
    <property type="entry name" value="GTPASE, IMAP FAMILY MEMBER-RELATED"/>
    <property type="match status" value="1"/>
</dbReference>
<accession>A0A8V1AB57</accession>
<protein>
    <recommendedName>
        <fullName evidence="4">AIG1-type G domain-containing protein</fullName>
    </recommendedName>
</protein>
<dbReference type="OrthoDB" id="8954335at2759"/>
<dbReference type="InterPro" id="IPR045058">
    <property type="entry name" value="GIMA/IAN/Toc"/>
</dbReference>
<reference evidence="5" key="2">
    <citation type="submission" date="2025-08" db="UniProtKB">
        <authorList>
            <consortium name="Ensembl"/>
        </authorList>
    </citation>
    <scope>IDENTIFICATION</scope>
    <source>
        <strain evidence="5">broiler</strain>
    </source>
</reference>
<dbReference type="GO" id="GO:0005525">
    <property type="term" value="F:GTP binding"/>
    <property type="evidence" value="ECO:0007669"/>
    <property type="project" value="UniProtKB-KW"/>
</dbReference>